<sequence>MNFSNNTFNDTREIYGFTKNEILEIKENLMKLKSENAEDTKVNDYIKSKLQFSSITLELYLKYIKNLKNFIGIYLKSSLISGINSESKFLNLKTELLDELKLISDNLQNLSSNIRNIKRITRNFVVLDDSLSIIENLLEKSNKQISEINHSGKEIKTEFDDKIYLWVEINRIKNLNFKLNGIPSNLEDWNEIKELTDFINAINDSLSKKRKKDKKEEILTFHFNEIYEFFLSKNERRIKFYSDLIYLLYLNKIFEAYQGDEFINILERKEITQNLKNFIRPLVNQLIEENLQDVFREFKDLDLKEKDVNFRFKELKNEKISIFLPKIVDYYILGLERKFQEKIHDVNEAEKFEEIANYYYNKIEIFSSKIDAVEDWVLSIESYLSPYESITASLKKIFSNVSSEIFRRKNEYLDFIKTVKDEELRIQLREYVTGKITEVNEFIRVYEDEASIIIKEEFPQLKKIKEILNDYYIKIQKIKNDVFTRLD</sequence>
<keyword evidence="1" id="KW-0175">Coiled coil</keyword>
<comment type="caution">
    <text evidence="2">The sequence shown here is derived from an EMBL/GenBank/DDBJ whole genome shotgun (WGS) entry which is preliminary data.</text>
</comment>
<proteinExistence type="predicted"/>
<accession>A0A0F9DHA8</accession>
<name>A0A0F9DHA8_9ZZZZ</name>
<evidence type="ECO:0000313" key="2">
    <source>
        <dbReference type="EMBL" id="KKL17126.1"/>
    </source>
</evidence>
<feature type="coiled-coil region" evidence="1">
    <location>
        <begin position="93"/>
        <end position="120"/>
    </location>
</feature>
<organism evidence="2">
    <name type="scientific">marine sediment metagenome</name>
    <dbReference type="NCBI Taxonomy" id="412755"/>
    <lineage>
        <taxon>unclassified sequences</taxon>
        <taxon>metagenomes</taxon>
        <taxon>ecological metagenomes</taxon>
    </lineage>
</organism>
<gene>
    <name evidence="2" type="ORF">LCGC14_2488680</name>
</gene>
<feature type="non-terminal residue" evidence="2">
    <location>
        <position position="487"/>
    </location>
</feature>
<reference evidence="2" key="1">
    <citation type="journal article" date="2015" name="Nature">
        <title>Complex archaea that bridge the gap between prokaryotes and eukaryotes.</title>
        <authorList>
            <person name="Spang A."/>
            <person name="Saw J.H."/>
            <person name="Jorgensen S.L."/>
            <person name="Zaremba-Niedzwiedzka K."/>
            <person name="Martijn J."/>
            <person name="Lind A.E."/>
            <person name="van Eijk R."/>
            <person name="Schleper C."/>
            <person name="Guy L."/>
            <person name="Ettema T.J."/>
        </authorList>
    </citation>
    <scope>NUCLEOTIDE SEQUENCE</scope>
</reference>
<dbReference type="EMBL" id="LAZR01039387">
    <property type="protein sequence ID" value="KKL17126.1"/>
    <property type="molecule type" value="Genomic_DNA"/>
</dbReference>
<evidence type="ECO:0000256" key="1">
    <source>
        <dbReference type="SAM" id="Coils"/>
    </source>
</evidence>
<dbReference type="AlphaFoldDB" id="A0A0F9DHA8"/>
<protein>
    <submittedName>
        <fullName evidence="2">Uncharacterized protein</fullName>
    </submittedName>
</protein>